<keyword evidence="3" id="KW-0804">Transcription</keyword>
<feature type="compositionally biased region" description="Low complexity" evidence="5">
    <location>
        <begin position="175"/>
        <end position="188"/>
    </location>
</feature>
<name>A0A1Q2YCX4_9ASCO</name>
<dbReference type="InterPro" id="IPR036638">
    <property type="entry name" value="HLH_DNA-bd_sf"/>
</dbReference>
<evidence type="ECO:0000256" key="3">
    <source>
        <dbReference type="ARBA" id="ARBA00023163"/>
    </source>
</evidence>
<keyword evidence="2" id="KW-0805">Transcription regulation</keyword>
<feature type="region of interest" description="Disordered" evidence="5">
    <location>
        <begin position="532"/>
        <end position="561"/>
    </location>
</feature>
<dbReference type="OrthoDB" id="690068at2759"/>
<accession>A0A1Q2YCX4</accession>
<organism evidence="7 8">
    <name type="scientific">Pichia membranifaciens</name>
    <dbReference type="NCBI Taxonomy" id="4926"/>
    <lineage>
        <taxon>Eukaryota</taxon>
        <taxon>Fungi</taxon>
        <taxon>Dikarya</taxon>
        <taxon>Ascomycota</taxon>
        <taxon>Saccharomycotina</taxon>
        <taxon>Pichiomycetes</taxon>
        <taxon>Pichiales</taxon>
        <taxon>Pichiaceae</taxon>
        <taxon>Pichia</taxon>
    </lineage>
</organism>
<feature type="compositionally biased region" description="Low complexity" evidence="5">
    <location>
        <begin position="534"/>
        <end position="551"/>
    </location>
</feature>
<keyword evidence="8" id="KW-1185">Reference proteome</keyword>
<sequence length="594" mass="65828">MSRNGSNNFVNDFNSPNSNFLNTNSSSTTPFTNDSNGNLNTGHEDFGNFNEFNTSGNTNEYNEDWDQINQNVVGNARAPENNIQYTNSLSNFGFVDTNGAGLRSTQSPAGNFLNPVDLEEFDKQFIDSLMDENMQNNNNISSTNDLNRDANSRNPVDINVNGLPIASNNFSMNTVNNSSNNTESLSNSVYQSPQPISTSLARDSSSLRTEAFSPQSLGFSTNFTSHKLGKTISNTLAKSYGSQLGNSLNNLISPSSTYEGFLDSPYGSYNDDSLKSPINSPSFKGIGSPSSVGTHLNPKSALSKENKLSRRRELHNAVERRRRDLIKEKIKELGALIPPSMLYDISKSKNTNKDTKANKNIILNKSVDYILYLKEILEAQDKRLAELDEQVEQLNLNDKPAELSGDFYGKNNTTENYTYDNGISPNNVETHESHRGGNGPNTDLNSFQKNLKAFTENVDIKPSESKLKFMDFSNAHSEPLDFKKLSESYKKCPKTDNMDSLLNLEQVNSNEDTNTNDNFEGRLSFSTKGNGFDNVNSIPSPVSNYNNNNTNKSEEIPSPEDFDRLLNEPGLKFKSDAEFLDQLLSKESVGGFGN</sequence>
<dbReference type="Pfam" id="PF00010">
    <property type="entry name" value="HLH"/>
    <property type="match status" value="1"/>
</dbReference>
<evidence type="ECO:0000259" key="6">
    <source>
        <dbReference type="PROSITE" id="PS50888"/>
    </source>
</evidence>
<dbReference type="AlphaFoldDB" id="A0A1Q2YCX4"/>
<dbReference type="EMBL" id="BDGI01000033">
    <property type="protein sequence ID" value="GAV27390.1"/>
    <property type="molecule type" value="Genomic_DNA"/>
</dbReference>
<dbReference type="SUPFAM" id="SSF47459">
    <property type="entry name" value="HLH, helix-loop-helix DNA-binding domain"/>
    <property type="match status" value="1"/>
</dbReference>
<dbReference type="Gene3D" id="4.10.280.10">
    <property type="entry name" value="Helix-loop-helix DNA-binding domain"/>
    <property type="match status" value="1"/>
</dbReference>
<evidence type="ECO:0000313" key="7">
    <source>
        <dbReference type="EMBL" id="GAV27390.1"/>
    </source>
</evidence>
<dbReference type="Proteomes" id="UP000186136">
    <property type="component" value="Unassembled WGS sequence"/>
</dbReference>
<feature type="compositionally biased region" description="Polar residues" evidence="5">
    <location>
        <begin position="189"/>
        <end position="203"/>
    </location>
</feature>
<dbReference type="InterPro" id="IPR011598">
    <property type="entry name" value="bHLH_dom"/>
</dbReference>
<dbReference type="PANTHER" id="PTHR46117">
    <property type="entry name" value="FI24210P1"/>
    <property type="match status" value="1"/>
</dbReference>
<protein>
    <recommendedName>
        <fullName evidence="6">BHLH domain-containing protein</fullName>
    </recommendedName>
</protein>
<dbReference type="PROSITE" id="PS50888">
    <property type="entry name" value="BHLH"/>
    <property type="match status" value="1"/>
</dbReference>
<proteinExistence type="predicted"/>
<dbReference type="GO" id="GO:0000981">
    <property type="term" value="F:DNA-binding transcription factor activity, RNA polymerase II-specific"/>
    <property type="evidence" value="ECO:0007669"/>
    <property type="project" value="TreeGrafter"/>
</dbReference>
<feature type="region of interest" description="Disordered" evidence="5">
    <location>
        <begin position="1"/>
        <end position="45"/>
    </location>
</feature>
<feature type="compositionally biased region" description="Polar residues" evidence="5">
    <location>
        <begin position="1"/>
        <end position="12"/>
    </location>
</feature>
<keyword evidence="4" id="KW-0539">Nucleus</keyword>
<dbReference type="CDD" id="cd11387">
    <property type="entry name" value="bHLHzip_USF_MITF"/>
    <property type="match status" value="1"/>
</dbReference>
<comment type="subcellular location">
    <subcellularLocation>
        <location evidence="1">Nucleus</location>
    </subcellularLocation>
</comment>
<feature type="region of interest" description="Disordered" evidence="5">
    <location>
        <begin position="288"/>
        <end position="309"/>
    </location>
</feature>
<feature type="region of interest" description="Disordered" evidence="5">
    <location>
        <begin position="175"/>
        <end position="203"/>
    </location>
</feature>
<comment type="caution">
    <text evidence="7">The sequence shown here is derived from an EMBL/GenBank/DDBJ whole genome shotgun (WGS) entry which is preliminary data.</text>
</comment>
<feature type="compositionally biased region" description="Low complexity" evidence="5">
    <location>
        <begin position="13"/>
        <end position="36"/>
    </location>
</feature>
<evidence type="ECO:0000256" key="5">
    <source>
        <dbReference type="SAM" id="MobiDB-lite"/>
    </source>
</evidence>
<feature type="domain" description="BHLH" evidence="6">
    <location>
        <begin position="310"/>
        <end position="373"/>
    </location>
</feature>
<dbReference type="GO" id="GO:0005634">
    <property type="term" value="C:nucleus"/>
    <property type="evidence" value="ECO:0007669"/>
    <property type="project" value="UniProtKB-SubCell"/>
</dbReference>
<dbReference type="GO" id="GO:0046983">
    <property type="term" value="F:protein dimerization activity"/>
    <property type="evidence" value="ECO:0007669"/>
    <property type="project" value="InterPro"/>
</dbReference>
<evidence type="ECO:0000256" key="2">
    <source>
        <dbReference type="ARBA" id="ARBA00023015"/>
    </source>
</evidence>
<dbReference type="PANTHER" id="PTHR46117:SF3">
    <property type="entry name" value="FI24210P1"/>
    <property type="match status" value="1"/>
</dbReference>
<evidence type="ECO:0000256" key="4">
    <source>
        <dbReference type="ARBA" id="ARBA00023242"/>
    </source>
</evidence>
<dbReference type="GO" id="GO:0000978">
    <property type="term" value="F:RNA polymerase II cis-regulatory region sequence-specific DNA binding"/>
    <property type="evidence" value="ECO:0007669"/>
    <property type="project" value="TreeGrafter"/>
</dbReference>
<gene>
    <name evidence="7" type="ORF">PMKS-000857</name>
</gene>
<dbReference type="InterPro" id="IPR051732">
    <property type="entry name" value="USF"/>
</dbReference>
<evidence type="ECO:0000313" key="8">
    <source>
        <dbReference type="Proteomes" id="UP000186136"/>
    </source>
</evidence>
<evidence type="ECO:0000256" key="1">
    <source>
        <dbReference type="ARBA" id="ARBA00004123"/>
    </source>
</evidence>
<dbReference type="SMART" id="SM00353">
    <property type="entry name" value="HLH"/>
    <property type="match status" value="1"/>
</dbReference>
<reference evidence="7 8" key="1">
    <citation type="submission" date="2016-08" db="EMBL/GenBank/DDBJ databases">
        <title>Whole genome shotgun sequence of Pichia membranifaciens KS47-1.</title>
        <authorList>
            <person name="Konishi M."/>
            <person name="Ishida M."/>
            <person name="Arakawa T."/>
            <person name="Kato Y."/>
            <person name="Horiuchi J."/>
        </authorList>
    </citation>
    <scope>NUCLEOTIDE SEQUENCE [LARGE SCALE GENOMIC DNA]</scope>
    <source>
        <strain evidence="7 8">KS47-1</strain>
    </source>
</reference>